<proteinExistence type="predicted"/>
<dbReference type="InParanoid" id="A0A5C7EJV4"/>
<dbReference type="GO" id="GO:0004177">
    <property type="term" value="F:aminopeptidase activity"/>
    <property type="evidence" value="ECO:0007669"/>
    <property type="project" value="TreeGrafter"/>
</dbReference>
<accession>A0A5C7EJV4</accession>
<comment type="caution">
    <text evidence="1">The sequence shown here is derived from an EMBL/GenBank/DDBJ whole genome shotgun (WGS) entry which is preliminary data.</text>
</comment>
<evidence type="ECO:0000313" key="2">
    <source>
        <dbReference type="Proteomes" id="UP000321201"/>
    </source>
</evidence>
<keyword evidence="2" id="KW-1185">Reference proteome</keyword>
<sequence length="258" mass="29526">MLRRVREWQRRRVLARHRIDDVAWAAVVERVPFLADLSEQERARLKDWTALFLHQKQIHGAGGYEVDEGTRLVIAAQACLLILNLDLDYYRDWVEVIVYPDEFVPQREYVDEAGVVHVVREPLAGESWLQGPVILSAADVDPAWHEGPLNVVIHEFAHKLDMLNGDANGMPPLHPDMEPEAWKKAFEQAYHDLRRRAERGLPTPIDAYGAESPGEFFAVASEAFFQAPHTLLAAYPAVYEQMRQFYRQDPAARSRAHG</sequence>
<dbReference type="GO" id="GO:0008237">
    <property type="term" value="F:metallopeptidase activity"/>
    <property type="evidence" value="ECO:0007669"/>
    <property type="project" value="InterPro"/>
</dbReference>
<dbReference type="InterPro" id="IPR042252">
    <property type="entry name" value="MtfA_N"/>
</dbReference>
<dbReference type="SUPFAM" id="SSF55486">
    <property type="entry name" value="Metalloproteases ('zincins'), catalytic domain"/>
    <property type="match status" value="1"/>
</dbReference>
<dbReference type="InterPro" id="IPR010384">
    <property type="entry name" value="MtfA_fam"/>
</dbReference>
<dbReference type="Gene3D" id="1.10.472.150">
    <property type="entry name" value="Glucose-regulated metallo-peptidase M90, N-terminal domain"/>
    <property type="match status" value="1"/>
</dbReference>
<dbReference type="PANTHER" id="PTHR30164:SF2">
    <property type="entry name" value="PROTEIN MTFA"/>
    <property type="match status" value="1"/>
</dbReference>
<name>A0A5C7EJV4_9PROT</name>
<evidence type="ECO:0000313" key="1">
    <source>
        <dbReference type="EMBL" id="TXF12454.1"/>
    </source>
</evidence>
<dbReference type="InterPro" id="IPR024079">
    <property type="entry name" value="MetalloPept_cat_dom_sf"/>
</dbReference>
<dbReference type="GO" id="GO:0005829">
    <property type="term" value="C:cytosol"/>
    <property type="evidence" value="ECO:0007669"/>
    <property type="project" value="TreeGrafter"/>
</dbReference>
<protein>
    <submittedName>
        <fullName evidence="1">Zinc-dependent peptidase</fullName>
    </submittedName>
</protein>
<dbReference type="Gene3D" id="3.40.390.10">
    <property type="entry name" value="Collagenase (Catalytic Domain)"/>
    <property type="match status" value="1"/>
</dbReference>
<dbReference type="FunCoup" id="A0A5C7EJV4">
    <property type="interactions" value="31"/>
</dbReference>
<dbReference type="Pfam" id="PF06167">
    <property type="entry name" value="Peptidase_M90"/>
    <property type="match status" value="1"/>
</dbReference>
<dbReference type="EMBL" id="VPFL01000006">
    <property type="protein sequence ID" value="TXF12454.1"/>
    <property type="molecule type" value="Genomic_DNA"/>
</dbReference>
<gene>
    <name evidence="1" type="ORF">FR698_06295</name>
</gene>
<organism evidence="1 2">
    <name type="scientific">Pelomicrobium methylotrophicum</name>
    <dbReference type="NCBI Taxonomy" id="2602750"/>
    <lineage>
        <taxon>Bacteria</taxon>
        <taxon>Pseudomonadati</taxon>
        <taxon>Pseudomonadota</taxon>
        <taxon>Hydrogenophilia</taxon>
        <taxon>Hydrogenophilia incertae sedis</taxon>
        <taxon>Pelomicrobium</taxon>
    </lineage>
</organism>
<dbReference type="AlphaFoldDB" id="A0A5C7EJV4"/>
<reference evidence="1 2" key="1">
    <citation type="submission" date="2019-08" db="EMBL/GenBank/DDBJ databases">
        <title>Pelomicrobium methylotrophicum gen. nov., sp. nov. a moderately thermophilic, facultatively anaerobic, lithoautotrophic and methylotrophic bacterium isolated from a terrestrial mud volcano.</title>
        <authorList>
            <person name="Slobodkina G.B."/>
            <person name="Merkel A.Y."/>
            <person name="Slobodkin A.I."/>
        </authorList>
    </citation>
    <scope>NUCLEOTIDE SEQUENCE [LARGE SCALE GENOMIC DNA]</scope>
    <source>
        <strain evidence="1 2">SM250</strain>
    </source>
</reference>
<dbReference type="CDD" id="cd20169">
    <property type="entry name" value="Peptidase_M90_mtfA"/>
    <property type="match status" value="1"/>
</dbReference>
<dbReference type="Proteomes" id="UP000321201">
    <property type="component" value="Unassembled WGS sequence"/>
</dbReference>
<dbReference type="PANTHER" id="PTHR30164">
    <property type="entry name" value="MTFA PEPTIDASE"/>
    <property type="match status" value="1"/>
</dbReference>
<dbReference type="OrthoDB" id="9786424at2"/>
<dbReference type="RefSeq" id="WP_147799322.1">
    <property type="nucleotide sequence ID" value="NZ_VPFL01000006.1"/>
</dbReference>